<evidence type="ECO:0000313" key="3">
    <source>
        <dbReference type="Proteomes" id="UP000314294"/>
    </source>
</evidence>
<sequence length="67" mass="7623">MPMWPTGPLRGRPRADHESSRLAQRQGAWPGRPEANRPPVQQPLHVRFNSSVTPYDDLIAVMSPHRD</sequence>
<dbReference type="EMBL" id="SRLO01016698">
    <property type="protein sequence ID" value="TNN24008.1"/>
    <property type="molecule type" value="Genomic_DNA"/>
</dbReference>
<accession>A0A4Z2E5E4</accession>
<dbReference type="Proteomes" id="UP000314294">
    <property type="component" value="Unassembled WGS sequence"/>
</dbReference>
<reference evidence="2 3" key="1">
    <citation type="submission" date="2019-03" db="EMBL/GenBank/DDBJ databases">
        <title>First draft genome of Liparis tanakae, snailfish: a comprehensive survey of snailfish specific genes.</title>
        <authorList>
            <person name="Kim W."/>
            <person name="Song I."/>
            <person name="Jeong J.-H."/>
            <person name="Kim D."/>
            <person name="Kim S."/>
            <person name="Ryu S."/>
            <person name="Song J.Y."/>
            <person name="Lee S.K."/>
        </authorList>
    </citation>
    <scope>NUCLEOTIDE SEQUENCE [LARGE SCALE GENOMIC DNA]</scope>
    <source>
        <tissue evidence="2">Muscle</tissue>
    </source>
</reference>
<name>A0A4Z2E5E4_9TELE</name>
<feature type="region of interest" description="Disordered" evidence="1">
    <location>
        <begin position="1"/>
        <end position="49"/>
    </location>
</feature>
<dbReference type="AlphaFoldDB" id="A0A4Z2E5E4"/>
<proteinExistence type="predicted"/>
<gene>
    <name evidence="2" type="ORF">EYF80_065869</name>
</gene>
<organism evidence="2 3">
    <name type="scientific">Liparis tanakae</name>
    <name type="common">Tanaka's snailfish</name>
    <dbReference type="NCBI Taxonomy" id="230148"/>
    <lineage>
        <taxon>Eukaryota</taxon>
        <taxon>Metazoa</taxon>
        <taxon>Chordata</taxon>
        <taxon>Craniata</taxon>
        <taxon>Vertebrata</taxon>
        <taxon>Euteleostomi</taxon>
        <taxon>Actinopterygii</taxon>
        <taxon>Neopterygii</taxon>
        <taxon>Teleostei</taxon>
        <taxon>Neoteleostei</taxon>
        <taxon>Acanthomorphata</taxon>
        <taxon>Eupercaria</taxon>
        <taxon>Perciformes</taxon>
        <taxon>Cottioidei</taxon>
        <taxon>Cottales</taxon>
        <taxon>Liparidae</taxon>
        <taxon>Liparis</taxon>
    </lineage>
</organism>
<comment type="caution">
    <text evidence="2">The sequence shown here is derived from an EMBL/GenBank/DDBJ whole genome shotgun (WGS) entry which is preliminary data.</text>
</comment>
<keyword evidence="3" id="KW-1185">Reference proteome</keyword>
<protein>
    <submittedName>
        <fullName evidence="2">Uncharacterized protein</fullName>
    </submittedName>
</protein>
<evidence type="ECO:0000313" key="2">
    <source>
        <dbReference type="EMBL" id="TNN24008.1"/>
    </source>
</evidence>
<evidence type="ECO:0000256" key="1">
    <source>
        <dbReference type="SAM" id="MobiDB-lite"/>
    </source>
</evidence>